<dbReference type="SUPFAM" id="SSF54593">
    <property type="entry name" value="Glyoxalase/Bleomycin resistance protein/Dihydroxybiphenyl dioxygenase"/>
    <property type="match status" value="1"/>
</dbReference>
<dbReference type="InterPro" id="IPR037523">
    <property type="entry name" value="VOC_core"/>
</dbReference>
<protein>
    <submittedName>
        <fullName evidence="2">Glyoxalase</fullName>
    </submittedName>
</protein>
<dbReference type="PANTHER" id="PTHR39434:SF1">
    <property type="entry name" value="VOC DOMAIN-CONTAINING PROTEIN"/>
    <property type="match status" value="1"/>
</dbReference>
<evidence type="ECO:0000313" key="2">
    <source>
        <dbReference type="EMBL" id="KKD37330.1"/>
    </source>
</evidence>
<dbReference type="RefSeq" id="WP_046279367.1">
    <property type="nucleotide sequence ID" value="NZ_LATL02000003.1"/>
</dbReference>
<evidence type="ECO:0000259" key="1">
    <source>
        <dbReference type="PROSITE" id="PS51819"/>
    </source>
</evidence>
<proteinExistence type="predicted"/>
<dbReference type="PROSITE" id="PS51819">
    <property type="entry name" value="VOC"/>
    <property type="match status" value="1"/>
</dbReference>
<reference evidence="2 4" key="1">
    <citation type="submission" date="2015-06" db="EMBL/GenBank/DDBJ databases">
        <title>Draft genome assembly of filamentous brackish cyanobacterium Limnoraphis robusta strain CS-951.</title>
        <authorList>
            <person name="Willis A."/>
            <person name="Parks M."/>
            <person name="Burford M.A."/>
        </authorList>
    </citation>
    <scope>NUCLEOTIDE SEQUENCE [LARGE SCALE GENOMIC DNA]</scope>
    <source>
        <strain evidence="2 4">CS-951</strain>
    </source>
</reference>
<sequence>MTDHSFPRFHLAFPVLDLEKTRSFYKDVLGCTEGRSSERWVDFDFFGHQITAHLESSEDGTISTNFVDGENVPVRHFGAILEWNEWHKLSESLQNKQIEFIIKPQIRFQGQVGEQATLFIKDPSGNVLEFKSFQDESNIFATDMNA</sequence>
<dbReference type="InterPro" id="IPR004360">
    <property type="entry name" value="Glyas_Fos-R_dOase_dom"/>
</dbReference>
<dbReference type="Pfam" id="PF00903">
    <property type="entry name" value="Glyoxalase"/>
    <property type="match status" value="1"/>
</dbReference>
<dbReference type="EMBL" id="LATL02000003">
    <property type="protein sequence ID" value="KMW70982.1"/>
    <property type="molecule type" value="Genomic_DNA"/>
</dbReference>
<evidence type="ECO:0000313" key="3">
    <source>
        <dbReference type="EMBL" id="KMW70982.1"/>
    </source>
</evidence>
<dbReference type="Gene3D" id="3.10.180.10">
    <property type="entry name" value="2,3-Dihydroxybiphenyl 1,2-Dioxygenase, domain 1"/>
    <property type="match status" value="1"/>
</dbReference>
<dbReference type="EMBL" id="LATL02000294">
    <property type="protein sequence ID" value="KKD37330.1"/>
    <property type="molecule type" value="Genomic_DNA"/>
</dbReference>
<dbReference type="Proteomes" id="UP000033607">
    <property type="component" value="Unassembled WGS sequence"/>
</dbReference>
<dbReference type="PATRIC" id="fig|1637645.4.peg.49"/>
<dbReference type="CDD" id="cd08357">
    <property type="entry name" value="VOC_like"/>
    <property type="match status" value="1"/>
</dbReference>
<organism evidence="2 4">
    <name type="scientific">Limnoraphis robusta CS-951</name>
    <dbReference type="NCBI Taxonomy" id="1637645"/>
    <lineage>
        <taxon>Bacteria</taxon>
        <taxon>Bacillati</taxon>
        <taxon>Cyanobacteriota</taxon>
        <taxon>Cyanophyceae</taxon>
        <taxon>Oscillatoriophycideae</taxon>
        <taxon>Oscillatoriales</taxon>
        <taxon>Sirenicapillariaceae</taxon>
        <taxon>Limnoraphis</taxon>
    </lineage>
</organism>
<dbReference type="AlphaFoldDB" id="A0A0F5YGJ3"/>
<gene>
    <name evidence="2" type="ORF">WN50_15000</name>
    <name evidence="3" type="ORF">WN50_31170</name>
</gene>
<evidence type="ECO:0000313" key="4">
    <source>
        <dbReference type="Proteomes" id="UP000033607"/>
    </source>
</evidence>
<comment type="caution">
    <text evidence="2">The sequence shown here is derived from an EMBL/GenBank/DDBJ whole genome shotgun (WGS) entry which is preliminary data.</text>
</comment>
<feature type="domain" description="VOC" evidence="1">
    <location>
        <begin position="7"/>
        <end position="133"/>
    </location>
</feature>
<accession>A0A0F5YGJ3</accession>
<dbReference type="OrthoDB" id="793940at2"/>
<dbReference type="InterPro" id="IPR029068">
    <property type="entry name" value="Glyas_Bleomycin-R_OHBP_Dase"/>
</dbReference>
<dbReference type="PANTHER" id="PTHR39434">
    <property type="match status" value="1"/>
</dbReference>
<name>A0A0F5YGJ3_9CYAN</name>